<dbReference type="EMBL" id="GGEC01063552">
    <property type="protein sequence ID" value="MBX44036.1"/>
    <property type="molecule type" value="Transcribed_RNA"/>
</dbReference>
<protein>
    <submittedName>
        <fullName evidence="1">Uncharacterized protein</fullName>
    </submittedName>
</protein>
<organism evidence="1">
    <name type="scientific">Rhizophora mucronata</name>
    <name type="common">Asiatic mangrove</name>
    <dbReference type="NCBI Taxonomy" id="61149"/>
    <lineage>
        <taxon>Eukaryota</taxon>
        <taxon>Viridiplantae</taxon>
        <taxon>Streptophyta</taxon>
        <taxon>Embryophyta</taxon>
        <taxon>Tracheophyta</taxon>
        <taxon>Spermatophyta</taxon>
        <taxon>Magnoliopsida</taxon>
        <taxon>eudicotyledons</taxon>
        <taxon>Gunneridae</taxon>
        <taxon>Pentapetalae</taxon>
        <taxon>rosids</taxon>
        <taxon>fabids</taxon>
        <taxon>Malpighiales</taxon>
        <taxon>Rhizophoraceae</taxon>
        <taxon>Rhizophora</taxon>
    </lineage>
</organism>
<accession>A0A2P2NNI7</accession>
<evidence type="ECO:0000313" key="1">
    <source>
        <dbReference type="EMBL" id="MBX44036.1"/>
    </source>
</evidence>
<sequence>MYEVTDVPDLSSLSDPARSTSNNLLFPTLGMPLPPGKSIVLSFSWEVISSPSF</sequence>
<proteinExistence type="predicted"/>
<dbReference type="AlphaFoldDB" id="A0A2P2NNI7"/>
<reference evidence="1" key="1">
    <citation type="submission" date="2018-02" db="EMBL/GenBank/DDBJ databases">
        <title>Rhizophora mucronata_Transcriptome.</title>
        <authorList>
            <person name="Meera S.P."/>
            <person name="Sreeshan A."/>
            <person name="Augustine A."/>
        </authorList>
    </citation>
    <scope>NUCLEOTIDE SEQUENCE</scope>
    <source>
        <tissue evidence="1">Leaf</tissue>
    </source>
</reference>
<name>A0A2P2NNI7_RHIMU</name>